<evidence type="ECO:0000256" key="1">
    <source>
        <dbReference type="SAM" id="MobiDB-lite"/>
    </source>
</evidence>
<evidence type="ECO:0000313" key="2">
    <source>
        <dbReference type="EMBL" id="KIJ36990.1"/>
    </source>
</evidence>
<dbReference type="OrthoDB" id="3259897at2759"/>
<sequence length="595" mass="64992">MRKQRSQSLPPAPYSLDYPHRFGNGVALYDAPVYLHTSTFRSGNLELSIRSPRVRYVNDPKWIGQSIPVFSGKDSIGGTVLTSISSTIATEHLLVISIEGAFFWSSPTPEEKDPTTPAPLVSSLPSRLKHTFLSSLITISLLPDSFRDTPSSSAPSTFRSALQASIKRTFFRNKPLGPKRKRRASESSEKPNFQDSKLSHAFSFPLPKEAKEGYGEDGRDVPASFAVSHVVQSGHRGRWYSESANMAYKIVVSVKPKSRERPRGVAGVTPGVAYEEQIEIPIFIEPEEPETVPEPAPPDSWDHYPFTSRHRIGYACVLSLPSPATFSRFARIPFYIFVTTQPKSSSLAQKLIRHATIRVTLVRRIHLDAGMTFPAPEPRTRHPEDGLLLQNGVASGSNLGHVQGYDVGQGPGEEGGKDGGKEKEGLLRRVSSRTPKIFKWNRRPPATATHDGSTTASASASAPNSLSSAHRPGTHFSLPTSSSSATHSTTSNKPLPAPPPHTARTFEDVLCAVTAEGFPRRVARRSRRSSVQPEVIANSDGVLRADLALNNELLNTVGWCGIAVDYFVEASVYFEDGVSRLRAPIVLAGPYRGDV</sequence>
<evidence type="ECO:0000313" key="3">
    <source>
        <dbReference type="Proteomes" id="UP000054279"/>
    </source>
</evidence>
<dbReference type="AlphaFoldDB" id="A0A0C9VHH1"/>
<dbReference type="EMBL" id="KN837173">
    <property type="protein sequence ID" value="KIJ36990.1"/>
    <property type="molecule type" value="Genomic_DNA"/>
</dbReference>
<feature type="region of interest" description="Disordered" evidence="1">
    <location>
        <begin position="173"/>
        <end position="195"/>
    </location>
</feature>
<accession>A0A0C9VHH1</accession>
<name>A0A0C9VHH1_SPHS4</name>
<dbReference type="HOGENOM" id="CLU_556734_0_0_1"/>
<reference evidence="2 3" key="1">
    <citation type="submission" date="2014-06" db="EMBL/GenBank/DDBJ databases">
        <title>Evolutionary Origins and Diversification of the Mycorrhizal Mutualists.</title>
        <authorList>
            <consortium name="DOE Joint Genome Institute"/>
            <consortium name="Mycorrhizal Genomics Consortium"/>
            <person name="Kohler A."/>
            <person name="Kuo A."/>
            <person name="Nagy L.G."/>
            <person name="Floudas D."/>
            <person name="Copeland A."/>
            <person name="Barry K.W."/>
            <person name="Cichocki N."/>
            <person name="Veneault-Fourrey C."/>
            <person name="LaButti K."/>
            <person name="Lindquist E.A."/>
            <person name="Lipzen A."/>
            <person name="Lundell T."/>
            <person name="Morin E."/>
            <person name="Murat C."/>
            <person name="Riley R."/>
            <person name="Ohm R."/>
            <person name="Sun H."/>
            <person name="Tunlid A."/>
            <person name="Henrissat B."/>
            <person name="Grigoriev I.V."/>
            <person name="Hibbett D.S."/>
            <person name="Martin F."/>
        </authorList>
    </citation>
    <scope>NUCLEOTIDE SEQUENCE [LARGE SCALE GENOMIC DNA]</scope>
    <source>
        <strain evidence="2 3">SS14</strain>
    </source>
</reference>
<feature type="compositionally biased region" description="Basic and acidic residues" evidence="1">
    <location>
        <begin position="414"/>
        <end position="427"/>
    </location>
</feature>
<protein>
    <submittedName>
        <fullName evidence="2">Uncharacterized protein</fullName>
    </submittedName>
</protein>
<feature type="compositionally biased region" description="Low complexity" evidence="1">
    <location>
        <begin position="446"/>
        <end position="491"/>
    </location>
</feature>
<gene>
    <name evidence="2" type="ORF">M422DRAFT_34017</name>
</gene>
<dbReference type="Proteomes" id="UP000054279">
    <property type="component" value="Unassembled WGS sequence"/>
</dbReference>
<keyword evidence="3" id="KW-1185">Reference proteome</keyword>
<feature type="region of interest" description="Disordered" evidence="1">
    <location>
        <begin position="399"/>
        <end position="503"/>
    </location>
</feature>
<organism evidence="2 3">
    <name type="scientific">Sphaerobolus stellatus (strain SS14)</name>
    <dbReference type="NCBI Taxonomy" id="990650"/>
    <lineage>
        <taxon>Eukaryota</taxon>
        <taxon>Fungi</taxon>
        <taxon>Dikarya</taxon>
        <taxon>Basidiomycota</taxon>
        <taxon>Agaricomycotina</taxon>
        <taxon>Agaricomycetes</taxon>
        <taxon>Phallomycetidae</taxon>
        <taxon>Geastrales</taxon>
        <taxon>Sphaerobolaceae</taxon>
        <taxon>Sphaerobolus</taxon>
    </lineage>
</organism>
<proteinExistence type="predicted"/>